<dbReference type="HOGENOM" id="CLU_051342_1_0_6"/>
<feature type="transmembrane region" description="Helical" evidence="1">
    <location>
        <begin position="207"/>
        <end position="228"/>
    </location>
</feature>
<keyword evidence="1" id="KW-1133">Transmembrane helix</keyword>
<sequence>MNPASELTLSRPLWIISRRQDLLWFHGSVIAGLILLGIFLNLAPLNSANYTTTHPAVILLLLWGIFFDGTHVWGTYARTYFAAHDTHSRLGLPSHLAWGFLLIGPGLAIVDYLWFIPEPSLVGQAGILFRHFLVFAYLWAFWHLIRQHYGILVLYRRKAGETTGQLDTVFLWLGSLYPYLRFSLSGAYLQSHLPHPLPMAWFETTRFLLDITFFLSMMGLAGYAFYQYRHQPFHFQPKHGFLAIVVSFHWLVFSLLDNLLVITAVLTIFHNLQYHRIVWQYERGCGRIPMGSMFRYLGWGILFGLFWYGPRILGVAVATDDLIRNILLGFGWGIAFHHYYTDSRIWKVRRYPSIAQSLDIGAIPNHTS</sequence>
<feature type="transmembrane region" description="Helical" evidence="1">
    <location>
        <begin position="322"/>
        <end position="340"/>
    </location>
</feature>
<organism evidence="2 3">
    <name type="scientific">Thioploca ingrica</name>
    <dbReference type="NCBI Taxonomy" id="40754"/>
    <lineage>
        <taxon>Bacteria</taxon>
        <taxon>Pseudomonadati</taxon>
        <taxon>Pseudomonadota</taxon>
        <taxon>Gammaproteobacteria</taxon>
        <taxon>Thiotrichales</taxon>
        <taxon>Thiotrichaceae</taxon>
        <taxon>Thioploca</taxon>
    </lineage>
</organism>
<feature type="transmembrane region" description="Helical" evidence="1">
    <location>
        <begin position="55"/>
        <end position="76"/>
    </location>
</feature>
<dbReference type="EMBL" id="AP014633">
    <property type="protein sequence ID" value="BAP54529.1"/>
    <property type="molecule type" value="Genomic_DNA"/>
</dbReference>
<proteinExistence type="predicted"/>
<name>A0A090ACQ2_9GAMM</name>
<feature type="transmembrane region" description="Helical" evidence="1">
    <location>
        <begin position="96"/>
        <end position="115"/>
    </location>
</feature>
<evidence type="ECO:0000313" key="3">
    <source>
        <dbReference type="Proteomes" id="UP000031623"/>
    </source>
</evidence>
<gene>
    <name evidence="2" type="ORF">THII_0232</name>
</gene>
<protein>
    <submittedName>
        <fullName evidence="2">Uncharacterized protein</fullName>
    </submittedName>
</protein>
<dbReference type="KEGG" id="tig:THII_0232"/>
<evidence type="ECO:0000313" key="2">
    <source>
        <dbReference type="EMBL" id="BAP54529.1"/>
    </source>
</evidence>
<keyword evidence="1" id="KW-0472">Membrane</keyword>
<dbReference type="Proteomes" id="UP000031623">
    <property type="component" value="Chromosome"/>
</dbReference>
<evidence type="ECO:0000256" key="1">
    <source>
        <dbReference type="SAM" id="Phobius"/>
    </source>
</evidence>
<feature type="transmembrane region" description="Helical" evidence="1">
    <location>
        <begin position="248"/>
        <end position="272"/>
    </location>
</feature>
<feature type="transmembrane region" description="Helical" evidence="1">
    <location>
        <begin position="127"/>
        <end position="145"/>
    </location>
</feature>
<keyword evidence="1" id="KW-0812">Transmembrane</keyword>
<dbReference type="STRING" id="40754.THII_0232"/>
<keyword evidence="3" id="KW-1185">Reference proteome</keyword>
<feature type="transmembrane region" description="Helical" evidence="1">
    <location>
        <begin position="21"/>
        <end position="43"/>
    </location>
</feature>
<reference evidence="2 3" key="1">
    <citation type="journal article" date="2014" name="ISME J.">
        <title>Ecophysiology of Thioploca ingrica as revealed by the complete genome sequence supplemented with proteomic evidence.</title>
        <authorList>
            <person name="Kojima H."/>
            <person name="Ogura Y."/>
            <person name="Yamamoto N."/>
            <person name="Togashi T."/>
            <person name="Mori H."/>
            <person name="Watanabe T."/>
            <person name="Nemoto F."/>
            <person name="Kurokawa K."/>
            <person name="Hayashi T."/>
            <person name="Fukui M."/>
        </authorList>
    </citation>
    <scope>NUCLEOTIDE SEQUENCE [LARGE SCALE GENOMIC DNA]</scope>
</reference>
<dbReference type="AlphaFoldDB" id="A0A090ACQ2"/>
<accession>A0A090ACQ2</accession>
<feature type="transmembrane region" description="Helical" evidence="1">
    <location>
        <begin position="293"/>
        <end position="310"/>
    </location>
</feature>